<keyword evidence="3" id="KW-1185">Reference proteome</keyword>
<dbReference type="Proteomes" id="UP000006457">
    <property type="component" value="Unassembled WGS sequence"/>
</dbReference>
<dbReference type="Pfam" id="PF07233">
    <property type="entry name" value="DUF1425"/>
    <property type="match status" value="1"/>
</dbReference>
<proteinExistence type="predicted"/>
<evidence type="ECO:0000256" key="1">
    <source>
        <dbReference type="SAM" id="SignalP"/>
    </source>
</evidence>
<keyword evidence="1" id="KW-0732">Signal</keyword>
<dbReference type="CDD" id="cd09030">
    <property type="entry name" value="DUF1425"/>
    <property type="match status" value="1"/>
</dbReference>
<organism evidence="2 3">
    <name type="scientific">Pasteurella bettyae CCUG 2042</name>
    <dbReference type="NCBI Taxonomy" id="1095749"/>
    <lineage>
        <taxon>Bacteria</taxon>
        <taxon>Pseudomonadati</taxon>
        <taxon>Pseudomonadota</taxon>
        <taxon>Gammaproteobacteria</taxon>
        <taxon>Pasteurellales</taxon>
        <taxon>Pasteurellaceae</taxon>
        <taxon>Pasteurella</taxon>
    </lineage>
</organism>
<accession>I3DJ92</accession>
<evidence type="ECO:0000313" key="2">
    <source>
        <dbReference type="EMBL" id="EIJ71785.1"/>
    </source>
</evidence>
<dbReference type="InterPro" id="IPR038483">
    <property type="entry name" value="YcfL-like_sf"/>
</dbReference>
<dbReference type="Gene3D" id="2.60.40.3230">
    <property type="match status" value="1"/>
</dbReference>
<dbReference type="EMBL" id="AJSX01000004">
    <property type="protein sequence ID" value="EIJ71785.1"/>
    <property type="molecule type" value="Genomic_DNA"/>
</dbReference>
<dbReference type="OrthoDB" id="5690781at2"/>
<evidence type="ECO:0000313" key="3">
    <source>
        <dbReference type="Proteomes" id="UP000006457"/>
    </source>
</evidence>
<dbReference type="RefSeq" id="WP_005758354.1">
    <property type="nucleotide sequence ID" value="NZ_AJSX01000004.1"/>
</dbReference>
<feature type="chain" id="PRO_5003670254" evidence="1">
    <location>
        <begin position="21"/>
        <end position="118"/>
    </location>
</feature>
<comment type="caution">
    <text evidence="2">The sequence shown here is derived from an EMBL/GenBank/DDBJ whole genome shotgun (WGS) entry which is preliminary data.</text>
</comment>
<dbReference type="InterPro" id="IPR010824">
    <property type="entry name" value="DUF1425"/>
</dbReference>
<name>I3DJ92_9PAST</name>
<protein>
    <submittedName>
        <fullName evidence="2">PF07233 family protein</fullName>
    </submittedName>
</protein>
<dbReference type="eggNOG" id="COG5633">
    <property type="taxonomic scope" value="Bacteria"/>
</dbReference>
<dbReference type="PROSITE" id="PS51257">
    <property type="entry name" value="PROKAR_LIPOPROTEIN"/>
    <property type="match status" value="1"/>
</dbReference>
<sequence>MKKFILVAVNLLLAACSIQKPSLTHSQKPILNITADANSYIEASVSQNSAWVKNKTNQPINVCYSLYWYDQNGVTQVFSPQQDKYRASLLLQPLQKSEINLSRPTPESVNYRLYLHMN</sequence>
<feature type="signal peptide" evidence="1">
    <location>
        <begin position="1"/>
        <end position="20"/>
    </location>
</feature>
<dbReference type="AlphaFoldDB" id="I3DJ92"/>
<dbReference type="PATRIC" id="fig|1095749.3.peg.172"/>
<reference evidence="2 3" key="1">
    <citation type="submission" date="2012-03" db="EMBL/GenBank/DDBJ databases">
        <authorList>
            <person name="Harkins D.M."/>
            <person name="Madupu R."/>
            <person name="Durkin A.S."/>
            <person name="Torralba M."/>
            <person name="Methe B."/>
            <person name="Sutton G.G."/>
            <person name="Nelson K.E."/>
        </authorList>
    </citation>
    <scope>NUCLEOTIDE SEQUENCE [LARGE SCALE GENOMIC DNA]</scope>
    <source>
        <strain evidence="2 3">CCUG 2042</strain>
    </source>
</reference>
<gene>
    <name evidence="2" type="ORF">HMPREF1052_1157</name>
</gene>